<gene>
    <name evidence="3" type="primary">cph2_8</name>
    <name evidence="3" type="ORF">SPHI_26990</name>
</gene>
<dbReference type="Gene3D" id="3.30.70.270">
    <property type="match status" value="1"/>
</dbReference>
<evidence type="ECO:0000313" key="3">
    <source>
        <dbReference type="EMBL" id="ONF95160.1"/>
    </source>
</evidence>
<dbReference type="Pfam" id="PF00563">
    <property type="entry name" value="EAL"/>
    <property type="match status" value="1"/>
</dbReference>
<feature type="domain" description="GGDEF" evidence="2">
    <location>
        <begin position="204"/>
        <end position="336"/>
    </location>
</feature>
<protein>
    <submittedName>
        <fullName evidence="3">Phytochrome-like protein cph2</fullName>
    </submittedName>
</protein>
<dbReference type="PROSITE" id="PS50887">
    <property type="entry name" value="GGDEF"/>
    <property type="match status" value="1"/>
</dbReference>
<dbReference type="SMART" id="SM00065">
    <property type="entry name" value="GAF"/>
    <property type="match status" value="1"/>
</dbReference>
<dbReference type="InterPro" id="IPR001633">
    <property type="entry name" value="EAL_dom"/>
</dbReference>
<dbReference type="PANTHER" id="PTHR33121:SF70">
    <property type="entry name" value="SIGNALING PROTEIN YKOW"/>
    <property type="match status" value="1"/>
</dbReference>
<dbReference type="InterPro" id="IPR029016">
    <property type="entry name" value="GAF-like_dom_sf"/>
</dbReference>
<dbReference type="SUPFAM" id="SSF55073">
    <property type="entry name" value="Nucleotide cyclase"/>
    <property type="match status" value="1"/>
</dbReference>
<dbReference type="Gene3D" id="3.20.20.450">
    <property type="entry name" value="EAL domain"/>
    <property type="match status" value="1"/>
</dbReference>
<dbReference type="CDD" id="cd01948">
    <property type="entry name" value="EAL"/>
    <property type="match status" value="1"/>
</dbReference>
<dbReference type="STRING" id="1915074.SPHI_26990"/>
<dbReference type="NCBIfam" id="TIGR00254">
    <property type="entry name" value="GGDEF"/>
    <property type="match status" value="1"/>
</dbReference>
<dbReference type="InterPro" id="IPR050706">
    <property type="entry name" value="Cyclic-di-GMP_PDE-like"/>
</dbReference>
<dbReference type="CDD" id="cd01949">
    <property type="entry name" value="GGDEF"/>
    <property type="match status" value="1"/>
</dbReference>
<dbReference type="InterPro" id="IPR043128">
    <property type="entry name" value="Rev_trsase/Diguanyl_cyclase"/>
</dbReference>
<dbReference type="InterPro" id="IPR003018">
    <property type="entry name" value="GAF"/>
</dbReference>
<organism evidence="3 4">
    <name type="scientific">Sphingomonas jeddahensis</name>
    <dbReference type="NCBI Taxonomy" id="1915074"/>
    <lineage>
        <taxon>Bacteria</taxon>
        <taxon>Pseudomonadati</taxon>
        <taxon>Pseudomonadota</taxon>
        <taxon>Alphaproteobacteria</taxon>
        <taxon>Sphingomonadales</taxon>
        <taxon>Sphingomonadaceae</taxon>
        <taxon>Sphingomonas</taxon>
    </lineage>
</organism>
<dbReference type="InterPro" id="IPR000160">
    <property type="entry name" value="GGDEF_dom"/>
</dbReference>
<name>A0A1V2ERE4_9SPHN</name>
<dbReference type="SMART" id="SM00267">
    <property type="entry name" value="GGDEF"/>
    <property type="match status" value="1"/>
</dbReference>
<dbReference type="RefSeq" id="WP_332888925.1">
    <property type="nucleotide sequence ID" value="NZ_MPSB01000015.1"/>
</dbReference>
<dbReference type="PANTHER" id="PTHR33121">
    <property type="entry name" value="CYCLIC DI-GMP PHOSPHODIESTERASE PDEF"/>
    <property type="match status" value="1"/>
</dbReference>
<dbReference type="GO" id="GO:0071111">
    <property type="term" value="F:cyclic-guanylate-specific phosphodiesterase activity"/>
    <property type="evidence" value="ECO:0007669"/>
    <property type="project" value="InterPro"/>
</dbReference>
<dbReference type="SMART" id="SM00052">
    <property type="entry name" value="EAL"/>
    <property type="match status" value="1"/>
</dbReference>
<comment type="caution">
    <text evidence="3">The sequence shown here is derived from an EMBL/GenBank/DDBJ whole genome shotgun (WGS) entry which is preliminary data.</text>
</comment>
<evidence type="ECO:0000259" key="1">
    <source>
        <dbReference type="PROSITE" id="PS50883"/>
    </source>
</evidence>
<dbReference type="InterPro" id="IPR029787">
    <property type="entry name" value="Nucleotide_cyclase"/>
</dbReference>
<dbReference type="SUPFAM" id="SSF55781">
    <property type="entry name" value="GAF domain-like"/>
    <property type="match status" value="1"/>
</dbReference>
<dbReference type="PROSITE" id="PS50883">
    <property type="entry name" value="EAL"/>
    <property type="match status" value="1"/>
</dbReference>
<dbReference type="SUPFAM" id="SSF141868">
    <property type="entry name" value="EAL domain-like"/>
    <property type="match status" value="1"/>
</dbReference>
<evidence type="ECO:0000313" key="4">
    <source>
        <dbReference type="Proteomes" id="UP000188729"/>
    </source>
</evidence>
<dbReference type="InterPro" id="IPR035919">
    <property type="entry name" value="EAL_sf"/>
</dbReference>
<sequence>MHATESLIQLQNVILEMIARGETLERTAKRLCAEVEQLVPGAVCTVLTVDDRGLLHPLAAPSLPPAYSAALDGLPISPRCGSCGTAAYLRAPVTVTDIATDDRWADYRDLALPLGMAACWSSPILDAKGKAIATFAFYYREPRGPTEFEREIVRHCVHLCIIAIERHQWVIDYERRAYTDALTTLPNRAAFDAALHKLPCDVPGAWALLVIDLDNLKFANDTFGHHAGDCLLRIASERIAGAVAPNRLFRIGGDEFALVLEDAEALRDLDGTAARILTALSTEADCGGHAIVPRATIGGAVLSLGERVAERVRQNADFALYHAKESGRGGFVRYWAGIGTSMTRRLTAIRDVDAALRDGRIEAYYQPIVRLDTREVVGLEALCRMRIGQRIIPAAAFHQATTDVHVATELTARMMSLVAADVRAWLDLGIPFQHVGINVSSADMHGAVDRVLERAFAAQSVPLKHVILEVTESVYMGDGDRTVQKAIETLRAKGLRVALDDFGTGYASLTHLLTVPVDIIKIDKTFVDRLAAGDASTAIIEGLISIADKLDIRVVTEGIETEQQADCLRALGCQLGQGYLFSRPLDRHATTALLMKRAQYVGEMTVAPPTRAAVLPR</sequence>
<dbReference type="Proteomes" id="UP000188729">
    <property type="component" value="Unassembled WGS sequence"/>
</dbReference>
<feature type="domain" description="EAL" evidence="1">
    <location>
        <begin position="345"/>
        <end position="598"/>
    </location>
</feature>
<proteinExistence type="predicted"/>
<accession>A0A1V2ERE4</accession>
<reference evidence="3 4" key="1">
    <citation type="submission" date="2016-11" db="EMBL/GenBank/DDBJ databases">
        <title>Genome sequence of Sphingomonas jeddahensis G39.</title>
        <authorList>
            <person name="Poehlein A."/>
            <person name="Wuebbeler J.H."/>
            <person name="Steinbuechel A."/>
            <person name="Daniel R."/>
        </authorList>
    </citation>
    <scope>NUCLEOTIDE SEQUENCE [LARGE SCALE GENOMIC DNA]</scope>
    <source>
        <strain evidence="3 4">G39</strain>
    </source>
</reference>
<dbReference type="Pfam" id="PF00990">
    <property type="entry name" value="GGDEF"/>
    <property type="match status" value="1"/>
</dbReference>
<dbReference type="Pfam" id="PF13185">
    <property type="entry name" value="GAF_2"/>
    <property type="match status" value="1"/>
</dbReference>
<dbReference type="EMBL" id="MPSB01000015">
    <property type="protein sequence ID" value="ONF95160.1"/>
    <property type="molecule type" value="Genomic_DNA"/>
</dbReference>
<keyword evidence="4" id="KW-1185">Reference proteome</keyword>
<dbReference type="Gene3D" id="3.30.450.40">
    <property type="match status" value="1"/>
</dbReference>
<dbReference type="AlphaFoldDB" id="A0A1V2ERE4"/>
<evidence type="ECO:0000259" key="2">
    <source>
        <dbReference type="PROSITE" id="PS50887"/>
    </source>
</evidence>